<dbReference type="SUPFAM" id="SSF52096">
    <property type="entry name" value="ClpP/crotonase"/>
    <property type="match status" value="1"/>
</dbReference>
<dbReference type="CDD" id="cd06558">
    <property type="entry name" value="crotonase-like"/>
    <property type="match status" value="1"/>
</dbReference>
<keyword evidence="3 7" id="KW-0456">Lyase</keyword>
<dbReference type="InterPro" id="IPR001753">
    <property type="entry name" value="Enoyl-CoA_hydra/iso"/>
</dbReference>
<evidence type="ECO:0000256" key="6">
    <source>
        <dbReference type="RuleBase" id="RU003707"/>
    </source>
</evidence>
<gene>
    <name evidence="7" type="ORF">AVDCRST_MAG21-167</name>
</gene>
<evidence type="ECO:0000256" key="3">
    <source>
        <dbReference type="ARBA" id="ARBA00023239"/>
    </source>
</evidence>
<reference evidence="7" key="1">
    <citation type="submission" date="2020-02" db="EMBL/GenBank/DDBJ databases">
        <authorList>
            <person name="Meier V. D."/>
        </authorList>
    </citation>
    <scope>NUCLEOTIDE SEQUENCE</scope>
    <source>
        <strain evidence="7">AVDCRST_MAG21</strain>
    </source>
</reference>
<evidence type="ECO:0000256" key="5">
    <source>
        <dbReference type="ARBA" id="ARBA00023717"/>
    </source>
</evidence>
<dbReference type="Gene3D" id="1.10.12.10">
    <property type="entry name" value="Lyase 2-enoyl-coa Hydratase, Chain A, domain 2"/>
    <property type="match status" value="1"/>
</dbReference>
<dbReference type="InterPro" id="IPR029045">
    <property type="entry name" value="ClpP/crotonase-like_dom_sf"/>
</dbReference>
<comment type="similarity">
    <text evidence="1 6">Belongs to the enoyl-CoA hydratase/isomerase family.</text>
</comment>
<evidence type="ECO:0000256" key="2">
    <source>
        <dbReference type="ARBA" id="ARBA00012076"/>
    </source>
</evidence>
<dbReference type="PANTHER" id="PTHR11941">
    <property type="entry name" value="ENOYL-COA HYDRATASE-RELATED"/>
    <property type="match status" value="1"/>
</dbReference>
<dbReference type="GO" id="GO:0006635">
    <property type="term" value="P:fatty acid beta-oxidation"/>
    <property type="evidence" value="ECO:0007669"/>
    <property type="project" value="TreeGrafter"/>
</dbReference>
<comment type="catalytic activity">
    <reaction evidence="5">
        <text>a 4-saturated-(3S)-3-hydroxyacyl-CoA = a (3E)-enoyl-CoA + H2O</text>
        <dbReference type="Rhea" id="RHEA:20724"/>
        <dbReference type="ChEBI" id="CHEBI:15377"/>
        <dbReference type="ChEBI" id="CHEBI:58521"/>
        <dbReference type="ChEBI" id="CHEBI:137480"/>
        <dbReference type="EC" id="4.2.1.17"/>
    </reaction>
</comment>
<comment type="catalytic activity">
    <reaction evidence="4">
        <text>a (3S)-3-hydroxyacyl-CoA = a (2E)-enoyl-CoA + H2O</text>
        <dbReference type="Rhea" id="RHEA:16105"/>
        <dbReference type="ChEBI" id="CHEBI:15377"/>
        <dbReference type="ChEBI" id="CHEBI:57318"/>
        <dbReference type="ChEBI" id="CHEBI:58856"/>
        <dbReference type="EC" id="4.2.1.17"/>
    </reaction>
</comment>
<dbReference type="AlphaFoldDB" id="A0A6J4MR55"/>
<dbReference type="FunFam" id="3.90.226.10:FF:000009">
    <property type="entry name" value="Carnitinyl-CoA dehydratase"/>
    <property type="match status" value="1"/>
</dbReference>
<name>A0A6J4MR55_9ACTN</name>
<dbReference type="Pfam" id="PF00378">
    <property type="entry name" value="ECH_1"/>
    <property type="match status" value="1"/>
</dbReference>
<dbReference type="InterPro" id="IPR018376">
    <property type="entry name" value="Enoyl-CoA_hyd/isom_CS"/>
</dbReference>
<evidence type="ECO:0000256" key="1">
    <source>
        <dbReference type="ARBA" id="ARBA00005254"/>
    </source>
</evidence>
<dbReference type="InterPro" id="IPR014748">
    <property type="entry name" value="Enoyl-CoA_hydra_C"/>
</dbReference>
<dbReference type="Gene3D" id="3.90.226.10">
    <property type="entry name" value="2-enoyl-CoA Hydratase, Chain A, domain 1"/>
    <property type="match status" value="1"/>
</dbReference>
<organism evidence="7">
    <name type="scientific">uncultured Nocardioidaceae bacterium</name>
    <dbReference type="NCBI Taxonomy" id="253824"/>
    <lineage>
        <taxon>Bacteria</taxon>
        <taxon>Bacillati</taxon>
        <taxon>Actinomycetota</taxon>
        <taxon>Actinomycetes</taxon>
        <taxon>Propionibacteriales</taxon>
        <taxon>Nocardioidaceae</taxon>
        <taxon>environmental samples</taxon>
    </lineage>
</organism>
<dbReference type="EMBL" id="CADCUL010000034">
    <property type="protein sequence ID" value="CAA9366509.1"/>
    <property type="molecule type" value="Genomic_DNA"/>
</dbReference>
<protein>
    <recommendedName>
        <fullName evidence="2">enoyl-CoA hydratase</fullName>
        <ecNumber evidence="2">4.2.1.17</ecNumber>
    </recommendedName>
</protein>
<sequence>MSERIRFELSDMVATITLDRPEKLNALDPEMLRALEGHLDRLDTTNEARVLIVTGAGERAFCVGADITAWASLEPIDMWRSWVRTGYRVFDRLARLRIPTIAGLNGFTLGGGLELALACDLRIAAEGVQLGAPEVKIGTVPGWGGTQRLPRLIGVARAKQLVFTGERVSDHQAERWGLVNEVVARDNLLPRCRELAESIAANAPIAVQLAKSAIDGGLGDDLGRTLEAVAGALAGSTADGREGVASFREKRPAEYVDG</sequence>
<dbReference type="PANTHER" id="PTHR11941:SF54">
    <property type="entry name" value="ENOYL-COA HYDRATASE, MITOCHONDRIAL"/>
    <property type="match status" value="1"/>
</dbReference>
<evidence type="ECO:0000256" key="4">
    <source>
        <dbReference type="ARBA" id="ARBA00023709"/>
    </source>
</evidence>
<dbReference type="EC" id="4.2.1.17" evidence="2"/>
<dbReference type="GO" id="GO:0004300">
    <property type="term" value="F:enoyl-CoA hydratase activity"/>
    <property type="evidence" value="ECO:0007669"/>
    <property type="project" value="UniProtKB-EC"/>
</dbReference>
<accession>A0A6J4MR55</accession>
<proteinExistence type="inferred from homology"/>
<evidence type="ECO:0000313" key="7">
    <source>
        <dbReference type="EMBL" id="CAA9366509.1"/>
    </source>
</evidence>
<dbReference type="PROSITE" id="PS00166">
    <property type="entry name" value="ENOYL_COA_HYDRATASE"/>
    <property type="match status" value="1"/>
</dbReference>